<dbReference type="AlphaFoldDB" id="A0A837IAU2"/>
<dbReference type="PRINTS" id="PR00344">
    <property type="entry name" value="BCTRLSENSOR"/>
</dbReference>
<dbReference type="EC" id="2.7.13.3" evidence="2"/>
<feature type="transmembrane region" description="Helical" evidence="6">
    <location>
        <begin position="12"/>
        <end position="33"/>
    </location>
</feature>
<feature type="transmembrane region" description="Helical" evidence="6">
    <location>
        <begin position="45"/>
        <end position="63"/>
    </location>
</feature>
<feature type="domain" description="Histidine kinase" evidence="7">
    <location>
        <begin position="328"/>
        <end position="554"/>
    </location>
</feature>
<keyword evidence="6" id="KW-1133">Transmembrane helix</keyword>
<evidence type="ECO:0000256" key="6">
    <source>
        <dbReference type="SAM" id="Phobius"/>
    </source>
</evidence>
<protein>
    <recommendedName>
        <fullName evidence="2">histidine kinase</fullName>
        <ecNumber evidence="2">2.7.13.3</ecNumber>
    </recommendedName>
</protein>
<sequence length="554" mass="61878">MSVALLDVINSLSFASWGVVIGSLFTALLSGVVYWQDFTKRSSKFFFLFGLINLVWGLVYAYFEGSLATSGVHAEITLLYATAAVVPPFLFLFLYVFSVEDSQLSKWKLLAFFSPYFAIVGLLVFYPGFIVSYQESYGETLGKMVFGKGFLLYAFYILAFIFVGVGLLVKKYRESAGIFKTAIRELLIAVGVASVTAVLMSLFSPIFASGGHDLFWIGHLAVILLIPLTTYILVKYNFWNIKIIATELFISIIVLVLITELFLASSLLDLFIKTVIAMLIIFSSSFLVASVKREIQSKERIVRLSQDLDLISKRLKVLDKKKSEFLSIASHHLRDPLTAIKGYASMLSEGSFGDLSRPVLEAIEKIFVSSGHLVTMISDFMDISRIESGDMNYNFKDVDMKKLFLILADEMKQSAEHSHLVFTATVDEGPSEDEEYVTVGDEGKLRQVVSNLIDNSIKYTPHGEISMLLYKSPDKKKIIFSLSDTGIGMSELTKEKIFKKFSRAEGVSKVYTEGTGLGLYVAKEIVKKHEGRIWAESKGEGHGSSFYVELEAKR</sequence>
<dbReference type="InterPro" id="IPR003594">
    <property type="entry name" value="HATPase_dom"/>
</dbReference>
<feature type="transmembrane region" description="Helical" evidence="6">
    <location>
        <begin position="214"/>
        <end position="234"/>
    </location>
</feature>
<evidence type="ECO:0000256" key="2">
    <source>
        <dbReference type="ARBA" id="ARBA00012438"/>
    </source>
</evidence>
<comment type="caution">
    <text evidence="8">The sequence shown here is derived from an EMBL/GenBank/DDBJ whole genome shotgun (WGS) entry which is preliminary data.</text>
</comment>
<dbReference type="InterPro" id="IPR003661">
    <property type="entry name" value="HisK_dim/P_dom"/>
</dbReference>
<dbReference type="PROSITE" id="PS50109">
    <property type="entry name" value="HIS_KIN"/>
    <property type="match status" value="1"/>
</dbReference>
<dbReference type="EMBL" id="LCHP01000001">
    <property type="protein sequence ID" value="KKT37264.1"/>
    <property type="molecule type" value="Genomic_DNA"/>
</dbReference>
<dbReference type="SUPFAM" id="SSF55874">
    <property type="entry name" value="ATPase domain of HSP90 chaperone/DNA topoisomerase II/histidine kinase"/>
    <property type="match status" value="1"/>
</dbReference>
<keyword evidence="4" id="KW-0808">Transferase</keyword>
<dbReference type="InterPro" id="IPR004358">
    <property type="entry name" value="Sig_transdc_His_kin-like_C"/>
</dbReference>
<dbReference type="InterPro" id="IPR005467">
    <property type="entry name" value="His_kinase_dom"/>
</dbReference>
<dbReference type="Pfam" id="PF16927">
    <property type="entry name" value="HisKA_7TM"/>
    <property type="match status" value="1"/>
</dbReference>
<accession>A0A837IAU2</accession>
<dbReference type="GO" id="GO:0005886">
    <property type="term" value="C:plasma membrane"/>
    <property type="evidence" value="ECO:0007669"/>
    <property type="project" value="TreeGrafter"/>
</dbReference>
<keyword evidence="5 8" id="KW-0418">Kinase</keyword>
<feature type="transmembrane region" description="Helical" evidence="6">
    <location>
        <begin position="78"/>
        <end position="97"/>
    </location>
</feature>
<feature type="transmembrane region" description="Helical" evidence="6">
    <location>
        <begin position="109"/>
        <end position="130"/>
    </location>
</feature>
<evidence type="ECO:0000256" key="1">
    <source>
        <dbReference type="ARBA" id="ARBA00000085"/>
    </source>
</evidence>
<name>A0A837IAU2_9BACT</name>
<evidence type="ECO:0000256" key="4">
    <source>
        <dbReference type="ARBA" id="ARBA00022679"/>
    </source>
</evidence>
<feature type="transmembrane region" description="Helical" evidence="6">
    <location>
        <begin position="181"/>
        <end position="208"/>
    </location>
</feature>
<keyword evidence="6" id="KW-0812">Transmembrane</keyword>
<reference evidence="8 9" key="1">
    <citation type="journal article" date="2015" name="Nature">
        <title>rRNA introns, odd ribosomes, and small enigmatic genomes across a large radiation of phyla.</title>
        <authorList>
            <person name="Brown C.T."/>
            <person name="Hug L.A."/>
            <person name="Thomas B.C."/>
            <person name="Sharon I."/>
            <person name="Castelle C.J."/>
            <person name="Singh A."/>
            <person name="Wilkins M.J."/>
            <person name="Williams K.H."/>
            <person name="Banfield J.F."/>
        </authorList>
    </citation>
    <scope>NUCLEOTIDE SEQUENCE [LARGE SCALE GENOMIC DNA]</scope>
</reference>
<evidence type="ECO:0000313" key="9">
    <source>
        <dbReference type="Proteomes" id="UP000033815"/>
    </source>
</evidence>
<dbReference type="PANTHER" id="PTHR43047">
    <property type="entry name" value="TWO-COMPONENT HISTIDINE PROTEIN KINASE"/>
    <property type="match status" value="1"/>
</dbReference>
<feature type="transmembrane region" description="Helical" evidence="6">
    <location>
        <begin position="246"/>
        <end position="264"/>
    </location>
</feature>
<dbReference type="GO" id="GO:0009927">
    <property type="term" value="F:histidine phosphotransfer kinase activity"/>
    <property type="evidence" value="ECO:0007669"/>
    <property type="project" value="TreeGrafter"/>
</dbReference>
<evidence type="ECO:0000259" key="7">
    <source>
        <dbReference type="PROSITE" id="PS50109"/>
    </source>
</evidence>
<dbReference type="InterPro" id="IPR036097">
    <property type="entry name" value="HisK_dim/P_sf"/>
</dbReference>
<evidence type="ECO:0000256" key="5">
    <source>
        <dbReference type="ARBA" id="ARBA00022777"/>
    </source>
</evidence>
<dbReference type="Pfam" id="PF02518">
    <property type="entry name" value="HATPase_c"/>
    <property type="match status" value="1"/>
</dbReference>
<dbReference type="FunFam" id="3.30.565.10:FF:000006">
    <property type="entry name" value="Sensor histidine kinase WalK"/>
    <property type="match status" value="1"/>
</dbReference>
<dbReference type="SMART" id="SM00388">
    <property type="entry name" value="HisKA"/>
    <property type="match status" value="1"/>
</dbReference>
<dbReference type="Gene3D" id="1.10.287.130">
    <property type="match status" value="1"/>
</dbReference>
<feature type="transmembrane region" description="Helical" evidence="6">
    <location>
        <begin position="150"/>
        <end position="169"/>
    </location>
</feature>
<organism evidence="8 9">
    <name type="scientific">Candidatus Nomurabacteria bacterium GW2011_GWB1_44_12</name>
    <dbReference type="NCBI Taxonomy" id="1618748"/>
    <lineage>
        <taxon>Bacteria</taxon>
        <taxon>Candidatus Nomuraibacteriota</taxon>
    </lineage>
</organism>
<evidence type="ECO:0000313" key="8">
    <source>
        <dbReference type="EMBL" id="KKT37264.1"/>
    </source>
</evidence>
<feature type="transmembrane region" description="Helical" evidence="6">
    <location>
        <begin position="270"/>
        <end position="291"/>
    </location>
</feature>
<dbReference type="SMART" id="SM00387">
    <property type="entry name" value="HATPase_c"/>
    <property type="match status" value="1"/>
</dbReference>
<dbReference type="Proteomes" id="UP000033815">
    <property type="component" value="Unassembled WGS sequence"/>
</dbReference>
<evidence type="ECO:0000256" key="3">
    <source>
        <dbReference type="ARBA" id="ARBA00022553"/>
    </source>
</evidence>
<gene>
    <name evidence="8" type="ORF">UW25_C0001G0072</name>
</gene>
<dbReference type="InterPro" id="IPR036890">
    <property type="entry name" value="HATPase_C_sf"/>
</dbReference>
<dbReference type="GO" id="GO:0000155">
    <property type="term" value="F:phosphorelay sensor kinase activity"/>
    <property type="evidence" value="ECO:0007669"/>
    <property type="project" value="InterPro"/>
</dbReference>
<dbReference type="Pfam" id="PF00512">
    <property type="entry name" value="HisKA"/>
    <property type="match status" value="1"/>
</dbReference>
<dbReference type="CDD" id="cd00082">
    <property type="entry name" value="HisKA"/>
    <property type="match status" value="1"/>
</dbReference>
<dbReference type="PANTHER" id="PTHR43047:SF72">
    <property type="entry name" value="OSMOSENSING HISTIDINE PROTEIN KINASE SLN1"/>
    <property type="match status" value="1"/>
</dbReference>
<dbReference type="SUPFAM" id="SSF47384">
    <property type="entry name" value="Homodimeric domain of signal transducing histidine kinase"/>
    <property type="match status" value="1"/>
</dbReference>
<dbReference type="InterPro" id="IPR031621">
    <property type="entry name" value="HisKA_7TM"/>
</dbReference>
<comment type="catalytic activity">
    <reaction evidence="1">
        <text>ATP + protein L-histidine = ADP + protein N-phospho-L-histidine.</text>
        <dbReference type="EC" id="2.7.13.3"/>
    </reaction>
</comment>
<keyword evidence="6" id="KW-0472">Membrane</keyword>
<proteinExistence type="predicted"/>
<keyword evidence="3" id="KW-0597">Phosphoprotein</keyword>
<dbReference type="Gene3D" id="3.30.565.10">
    <property type="entry name" value="Histidine kinase-like ATPase, C-terminal domain"/>
    <property type="match status" value="1"/>
</dbReference>